<name>A0A0D7B0Z6_9AGAR</name>
<reference evidence="3 4" key="1">
    <citation type="journal article" date="2015" name="Fungal Genet. Biol.">
        <title>Evolution of novel wood decay mechanisms in Agaricales revealed by the genome sequences of Fistulina hepatica and Cylindrobasidium torrendii.</title>
        <authorList>
            <person name="Floudas D."/>
            <person name="Held B.W."/>
            <person name="Riley R."/>
            <person name="Nagy L.G."/>
            <person name="Koehler G."/>
            <person name="Ransdell A.S."/>
            <person name="Younus H."/>
            <person name="Chow J."/>
            <person name="Chiniquy J."/>
            <person name="Lipzen A."/>
            <person name="Tritt A."/>
            <person name="Sun H."/>
            <person name="Haridas S."/>
            <person name="LaButti K."/>
            <person name="Ohm R.A."/>
            <person name="Kues U."/>
            <person name="Blanchette R.A."/>
            <person name="Grigoriev I.V."/>
            <person name="Minto R.E."/>
            <person name="Hibbett D.S."/>
        </authorList>
    </citation>
    <scope>NUCLEOTIDE SEQUENCE [LARGE SCALE GENOMIC DNA]</scope>
    <source>
        <strain evidence="3 4">FP15055 ss-10</strain>
    </source>
</reference>
<dbReference type="STRING" id="1314674.A0A0D7B0Z6"/>
<dbReference type="InterPro" id="IPR024134">
    <property type="entry name" value="SOD_Cu/Zn_/chaperone"/>
</dbReference>
<organism evidence="3 4">
    <name type="scientific">Cylindrobasidium torrendii FP15055 ss-10</name>
    <dbReference type="NCBI Taxonomy" id="1314674"/>
    <lineage>
        <taxon>Eukaryota</taxon>
        <taxon>Fungi</taxon>
        <taxon>Dikarya</taxon>
        <taxon>Basidiomycota</taxon>
        <taxon>Agaricomycotina</taxon>
        <taxon>Agaricomycetes</taxon>
        <taxon>Agaricomycetidae</taxon>
        <taxon>Agaricales</taxon>
        <taxon>Marasmiineae</taxon>
        <taxon>Physalacriaceae</taxon>
        <taxon>Cylindrobasidium</taxon>
    </lineage>
</organism>
<keyword evidence="1" id="KW-0560">Oxidoreductase</keyword>
<dbReference type="InterPro" id="IPR018152">
    <property type="entry name" value="SOD_Cu/Zn_BS"/>
</dbReference>
<dbReference type="SUPFAM" id="SSF49329">
    <property type="entry name" value="Cu,Zn superoxide dismutase-like"/>
    <property type="match status" value="1"/>
</dbReference>
<dbReference type="Gene3D" id="2.60.40.200">
    <property type="entry name" value="Superoxide dismutase, copper/zinc binding domain"/>
    <property type="match status" value="1"/>
</dbReference>
<comment type="similarity">
    <text evidence="1">Belongs to the Cu-Zn superoxide dismutase family.</text>
</comment>
<comment type="cofactor">
    <cofactor evidence="1">
        <name>Zn(2+)</name>
        <dbReference type="ChEBI" id="CHEBI:29105"/>
    </cofactor>
    <text evidence="1">Binds 1 zinc ion per subunit.</text>
</comment>
<dbReference type="EC" id="1.15.1.1" evidence="1"/>
<dbReference type="AlphaFoldDB" id="A0A0D7B0Z6"/>
<dbReference type="Pfam" id="PF00080">
    <property type="entry name" value="Sod_Cu"/>
    <property type="match status" value="1"/>
</dbReference>
<dbReference type="OrthoDB" id="2015551at2759"/>
<protein>
    <recommendedName>
        <fullName evidence="1">Superoxide dismutase [Cu-Zn]</fullName>
        <ecNumber evidence="1">1.15.1.1</ecNumber>
    </recommendedName>
</protein>
<evidence type="ECO:0000313" key="4">
    <source>
        <dbReference type="Proteomes" id="UP000054007"/>
    </source>
</evidence>
<dbReference type="GO" id="GO:0004784">
    <property type="term" value="F:superoxide dismutase activity"/>
    <property type="evidence" value="ECO:0007669"/>
    <property type="project" value="UniProtKB-EC"/>
</dbReference>
<keyword evidence="4" id="KW-1185">Reference proteome</keyword>
<dbReference type="InterPro" id="IPR001424">
    <property type="entry name" value="SOD_Cu_Zn_dom"/>
</dbReference>
<feature type="domain" description="Superoxide dismutase copper/zinc binding" evidence="2">
    <location>
        <begin position="16"/>
        <end position="147"/>
    </location>
</feature>
<dbReference type="CDD" id="cd00305">
    <property type="entry name" value="Cu-Zn_Superoxide_Dismutase"/>
    <property type="match status" value="1"/>
</dbReference>
<keyword evidence="1" id="KW-0186">Copper</keyword>
<gene>
    <name evidence="3" type="ORF">CYLTODRAFT_432798</name>
</gene>
<accession>A0A0D7B0Z6</accession>
<dbReference type="PRINTS" id="PR00068">
    <property type="entry name" value="CUZNDISMTASE"/>
</dbReference>
<evidence type="ECO:0000256" key="1">
    <source>
        <dbReference type="RuleBase" id="RU000393"/>
    </source>
</evidence>
<keyword evidence="1" id="KW-0862">Zinc</keyword>
<comment type="function">
    <text evidence="1">Destroys radicals which are normally produced within the cells and which are toxic to biological systems.</text>
</comment>
<dbReference type="Proteomes" id="UP000054007">
    <property type="component" value="Unassembled WGS sequence"/>
</dbReference>
<dbReference type="EMBL" id="KN880667">
    <property type="protein sequence ID" value="KIY63880.1"/>
    <property type="molecule type" value="Genomic_DNA"/>
</dbReference>
<proteinExistence type="inferred from homology"/>
<sequence>MDAAIAILNGSPAGGVNGTVLFTQASACEPVGLAPNSLHGAHVHEFGNLTDGCASSGGHFNPFNSTHGAPDDDVRHVGDLGNLQADADGIIEVKLEDLGLMSLFEMTTSVVGRTLVIHGGEDDLGKGGNEASLQNGNSGARVACGIIVTQAMRNA</sequence>
<dbReference type="PANTHER" id="PTHR10003">
    <property type="entry name" value="SUPEROXIDE DISMUTASE CU-ZN -RELATED"/>
    <property type="match status" value="1"/>
</dbReference>
<dbReference type="InterPro" id="IPR036423">
    <property type="entry name" value="SOD-like_Cu/Zn_dom_sf"/>
</dbReference>
<evidence type="ECO:0000259" key="2">
    <source>
        <dbReference type="Pfam" id="PF00080"/>
    </source>
</evidence>
<comment type="catalytic activity">
    <reaction evidence="1">
        <text>2 superoxide + 2 H(+) = H2O2 + O2</text>
        <dbReference type="Rhea" id="RHEA:20696"/>
        <dbReference type="ChEBI" id="CHEBI:15378"/>
        <dbReference type="ChEBI" id="CHEBI:15379"/>
        <dbReference type="ChEBI" id="CHEBI:16240"/>
        <dbReference type="ChEBI" id="CHEBI:18421"/>
        <dbReference type="EC" id="1.15.1.1"/>
    </reaction>
</comment>
<comment type="cofactor">
    <cofactor evidence="1">
        <name>Cu cation</name>
        <dbReference type="ChEBI" id="CHEBI:23378"/>
    </cofactor>
    <text evidence="1">Binds 1 copper ion per subunit.</text>
</comment>
<dbReference type="GO" id="GO:0005507">
    <property type="term" value="F:copper ion binding"/>
    <property type="evidence" value="ECO:0007669"/>
    <property type="project" value="InterPro"/>
</dbReference>
<keyword evidence="1" id="KW-0479">Metal-binding</keyword>
<evidence type="ECO:0000313" key="3">
    <source>
        <dbReference type="EMBL" id="KIY63880.1"/>
    </source>
</evidence>
<dbReference type="PROSITE" id="PS00332">
    <property type="entry name" value="SOD_CU_ZN_2"/>
    <property type="match status" value="1"/>
</dbReference>